<dbReference type="KEGG" id="llu:AKJ09_02631"/>
<sequence length="67" mass="7313">MNKLALVFTLLASSAIWPGLVACKKSPEITCKVNDQCFVCPNEKAKANCAKDPTSSRCKWAEPSHCK</sequence>
<proteinExistence type="predicted"/>
<dbReference type="STRING" id="1391654.AKJ09_02631"/>
<organism evidence="1 2">
    <name type="scientific">Labilithrix luteola</name>
    <dbReference type="NCBI Taxonomy" id="1391654"/>
    <lineage>
        <taxon>Bacteria</taxon>
        <taxon>Pseudomonadati</taxon>
        <taxon>Myxococcota</taxon>
        <taxon>Polyangia</taxon>
        <taxon>Polyangiales</taxon>
        <taxon>Labilitrichaceae</taxon>
        <taxon>Labilithrix</taxon>
    </lineage>
</organism>
<name>A0A0K1PR17_9BACT</name>
<evidence type="ECO:0000313" key="2">
    <source>
        <dbReference type="Proteomes" id="UP000064967"/>
    </source>
</evidence>
<accession>A0A0K1PR17</accession>
<protein>
    <recommendedName>
        <fullName evidence="3">Lipoprotein</fullName>
    </recommendedName>
</protein>
<gene>
    <name evidence="1" type="ORF">AKJ09_02631</name>
</gene>
<dbReference type="Proteomes" id="UP000064967">
    <property type="component" value="Chromosome"/>
</dbReference>
<evidence type="ECO:0000313" key="1">
    <source>
        <dbReference type="EMBL" id="AKU95967.1"/>
    </source>
</evidence>
<dbReference type="PROSITE" id="PS51257">
    <property type="entry name" value="PROKAR_LIPOPROTEIN"/>
    <property type="match status" value="1"/>
</dbReference>
<reference evidence="1 2" key="1">
    <citation type="submission" date="2015-08" db="EMBL/GenBank/DDBJ databases">
        <authorList>
            <person name="Babu N.S."/>
            <person name="Beckwith C.J."/>
            <person name="Beseler K.G."/>
            <person name="Brison A."/>
            <person name="Carone J.V."/>
            <person name="Caskin T.P."/>
            <person name="Diamond M."/>
            <person name="Durham M.E."/>
            <person name="Foxe J.M."/>
            <person name="Go M."/>
            <person name="Henderson B.A."/>
            <person name="Jones I.B."/>
            <person name="McGettigan J.A."/>
            <person name="Micheletti S.J."/>
            <person name="Nasrallah M.E."/>
            <person name="Ortiz D."/>
            <person name="Piller C.R."/>
            <person name="Privatt S.R."/>
            <person name="Schneider S.L."/>
            <person name="Sharp S."/>
            <person name="Smith T.C."/>
            <person name="Stanton J.D."/>
            <person name="Ullery H.E."/>
            <person name="Wilson R.J."/>
            <person name="Serrano M.G."/>
            <person name="Buck G."/>
            <person name="Lee V."/>
            <person name="Wang Y."/>
            <person name="Carvalho R."/>
            <person name="Voegtly L."/>
            <person name="Shi R."/>
            <person name="Duckworth R."/>
            <person name="Johnson A."/>
            <person name="Loviza R."/>
            <person name="Walstead R."/>
            <person name="Shah Z."/>
            <person name="Kiflezghi M."/>
            <person name="Wade K."/>
            <person name="Ball S.L."/>
            <person name="Bradley K.W."/>
            <person name="Asai D.J."/>
            <person name="Bowman C.A."/>
            <person name="Russell D.A."/>
            <person name="Pope W.H."/>
            <person name="Jacobs-Sera D."/>
            <person name="Hendrix R.W."/>
            <person name="Hatfull G.F."/>
        </authorList>
    </citation>
    <scope>NUCLEOTIDE SEQUENCE [LARGE SCALE GENOMIC DNA]</scope>
    <source>
        <strain evidence="1 2">DSM 27648</strain>
    </source>
</reference>
<evidence type="ECO:0008006" key="3">
    <source>
        <dbReference type="Google" id="ProtNLM"/>
    </source>
</evidence>
<keyword evidence="2" id="KW-1185">Reference proteome</keyword>
<dbReference type="AlphaFoldDB" id="A0A0K1PR17"/>
<dbReference type="EMBL" id="CP012333">
    <property type="protein sequence ID" value="AKU95967.1"/>
    <property type="molecule type" value="Genomic_DNA"/>
</dbReference>
<dbReference type="RefSeq" id="WP_146647329.1">
    <property type="nucleotide sequence ID" value="NZ_CP012333.1"/>
</dbReference>